<dbReference type="InterPro" id="IPR011050">
    <property type="entry name" value="Pectin_lyase_fold/virulence"/>
</dbReference>
<evidence type="ECO:0000313" key="6">
    <source>
        <dbReference type="EMBL" id="SEF52363.1"/>
    </source>
</evidence>
<feature type="compositionally biased region" description="Low complexity" evidence="4">
    <location>
        <begin position="1430"/>
        <end position="1450"/>
    </location>
</feature>
<organism evidence="6 7">
    <name type="scientific">Lachnospira multipara</name>
    <dbReference type="NCBI Taxonomy" id="28051"/>
    <lineage>
        <taxon>Bacteria</taxon>
        <taxon>Bacillati</taxon>
        <taxon>Bacillota</taxon>
        <taxon>Clostridia</taxon>
        <taxon>Lachnospirales</taxon>
        <taxon>Lachnospiraceae</taxon>
        <taxon>Lachnospira</taxon>
    </lineage>
</organism>
<evidence type="ECO:0000259" key="5">
    <source>
        <dbReference type="Pfam" id="PF01095"/>
    </source>
</evidence>
<evidence type="ECO:0000256" key="1">
    <source>
        <dbReference type="ARBA" id="ARBA00008891"/>
    </source>
</evidence>
<evidence type="ECO:0000313" key="7">
    <source>
        <dbReference type="Proteomes" id="UP000236726"/>
    </source>
</evidence>
<accession>A0A1H5SP32</accession>
<dbReference type="PANTHER" id="PTHR31321:SF57">
    <property type="entry name" value="PECTINESTERASE 53-RELATED"/>
    <property type="match status" value="1"/>
</dbReference>
<gene>
    <name evidence="6" type="ORF">SAMN05216537_10351</name>
</gene>
<protein>
    <submittedName>
        <fullName evidence="6">Pectin methylesterase</fullName>
    </submittedName>
</protein>
<keyword evidence="3" id="KW-0063">Aspartyl esterase</keyword>
<dbReference type="GO" id="GO:0042545">
    <property type="term" value="P:cell wall modification"/>
    <property type="evidence" value="ECO:0007669"/>
    <property type="project" value="InterPro"/>
</dbReference>
<evidence type="ECO:0000256" key="3">
    <source>
        <dbReference type="ARBA" id="ARBA00023085"/>
    </source>
</evidence>
<keyword evidence="2" id="KW-0378">Hydrolase</keyword>
<reference evidence="6 7" key="1">
    <citation type="submission" date="2016-10" db="EMBL/GenBank/DDBJ databases">
        <authorList>
            <person name="de Groot N.N."/>
        </authorList>
    </citation>
    <scope>NUCLEOTIDE SEQUENCE [LARGE SCALE GENOMIC DNA]</scope>
    <source>
        <strain evidence="6 7">D15d</strain>
    </source>
</reference>
<dbReference type="Gene3D" id="2.160.20.10">
    <property type="entry name" value="Single-stranded right-handed beta-helix, Pectin lyase-like"/>
    <property type="match status" value="1"/>
</dbReference>
<comment type="similarity">
    <text evidence="1">Belongs to the pectinesterase family.</text>
</comment>
<dbReference type="GO" id="GO:0030599">
    <property type="term" value="F:pectinesterase activity"/>
    <property type="evidence" value="ECO:0007669"/>
    <property type="project" value="InterPro"/>
</dbReference>
<dbReference type="Proteomes" id="UP000236726">
    <property type="component" value="Unassembled WGS sequence"/>
</dbReference>
<dbReference type="InterPro" id="IPR000070">
    <property type="entry name" value="Pectinesterase_cat"/>
</dbReference>
<feature type="compositionally biased region" description="Acidic residues" evidence="4">
    <location>
        <begin position="1412"/>
        <end position="1429"/>
    </location>
</feature>
<feature type="domain" description="Pectinesterase catalytic" evidence="5">
    <location>
        <begin position="1093"/>
        <end position="1304"/>
    </location>
</feature>
<dbReference type="Pfam" id="PF01095">
    <property type="entry name" value="Pectinesterase"/>
    <property type="match status" value="1"/>
</dbReference>
<feature type="region of interest" description="Disordered" evidence="4">
    <location>
        <begin position="1407"/>
        <end position="1463"/>
    </location>
</feature>
<keyword evidence="7" id="KW-1185">Reference proteome</keyword>
<dbReference type="RefSeq" id="WP_103952290.1">
    <property type="nucleotide sequence ID" value="NZ_FNUL01000003.1"/>
</dbReference>
<sequence>MKFKNFKRVLVGVLAFALVIASIPFSGSLVSVKAAELSNGLTATEAVKGETYKMTFAGLDGSDYKHTQGTSLGLVTFVKNTANNGAHGLTMGEGAEITVKVAGPCTINVQTCIYYGGTPILYMNGEQGQNAKLESEGDVLTYNYTGGAGEVTFSVAEGGTWIHEITVTPNPYVATTTTWNFDKSNANYSSAYSLALQGANNGTGTFEGLEIDATNGKLAARDSDAQANAGTTITIPVGSYSNYTLNVVAYNGATMSVDGATLTTTEASSWNNYSVTGTTDEETESIVLSFDSSTYIKEISLTEARSTDPTQAGNGKIDVVDFGAEQLDSSVYNNLLTESIQTAFYGSSVAAGTSGVNIGDFTIYDTEGNEFIYFCAGGKTNNRYRTTNTNLTRYDEKSKKDVAGNEYKGYIYSNNSSTDSVYMNFTLVENDILTLMLGSNSGDATYYLVSPSGNIQTFNFTNSAGLEEATFYAAESGTYKLYCTNEKLVIARATRVHTVPVKITGTSTYADPNGLGTAAPSGYSLVFTNKQTGGQTVAAVAADGSYSCFLYQSFDYDVTLQDANGYVIASQDKLSVSTEDESLSLDFVINPVELVTITGNITGISADAAAKVQLAFKADKIYVPELTINSDLSFTLKVEAGVTYEVVATDAADYILLTTSIETDGDAVKNIEFAAKDTYDATITLAGISSEDAKNAVITLTNINDTYEDGTSYVYTYNYGDNISLREGQYSIKVTGIGNYAYEQAPTYDLKLGSYDNTADKTGNSVEVKFYDVTDWNFSVYNKAYDGNGIETINGSNYYYGLALNANVLENKTYLLLNESADAEGNTVNGTIEVPVKAGDIVTLSYCYSAYFTAGDVTVANKSGSTSLIEQTEVVASQDGTMTIKSNGGQTYFTEISVVTPTEYKSVITVGEDKDYQTINDALDAARTMQRTDDQEVTIVIDPGTYQEMLVIDVDNVNLVNAAGDAASTDLTNSGVDIVDTAVRITSYYGHGYAYYSMDKNCKYNADLLDVNTYNGYYSFQNPGSGTTNGSYWNATVVVYADGFSADGIIFENSFNQYQSELAANDTIVALSSAKGESKGARNDYEVGSTAVQAKAYVERAAALAIVSNVSDTYFDNCKFIGRQDTLYGGTDSTVVFDQCQIYGGTDYIFGGMEAIFYQCDLVANTSEDANDTFYITAAQQSSGRGYLMYECTVTSTTPGVDTASTKKSKQGYFGRPWQANTAEVVFYNTTIETTDFYDGESKLLICDEGWNSSLGGKSTLSYEYGSVDSEGNAVDTSNRVSWSTLLTEAKLNDGTEISFVNFVGKDFVLDIIEDGGLNCINYEVLDGANSTVTVGEGLVVRSAADISKFGRVTVDGEIVDPSNYTVTEGSTIVELNPEFLEQLSVGSHDVAIVSVDGVANTSFNLVNAETPTEEPTEPSTEEPTETPTEEPTNTPTEEPTNTSTETTTEITNGEIAADNDEVVAADTTTATTTSTSTTEVAADTTVTADRNNFVIGIALASVSAAIAAGAAAARKKEEEE</sequence>
<name>A0A1H5SP32_9FIRM</name>
<dbReference type="GO" id="GO:0009279">
    <property type="term" value="C:cell outer membrane"/>
    <property type="evidence" value="ECO:0007669"/>
    <property type="project" value="TreeGrafter"/>
</dbReference>
<proteinExistence type="inferred from homology"/>
<evidence type="ECO:0000256" key="4">
    <source>
        <dbReference type="SAM" id="MobiDB-lite"/>
    </source>
</evidence>
<evidence type="ECO:0000256" key="2">
    <source>
        <dbReference type="ARBA" id="ARBA00022801"/>
    </source>
</evidence>
<dbReference type="InterPro" id="IPR012334">
    <property type="entry name" value="Pectin_lyas_fold"/>
</dbReference>
<dbReference type="SUPFAM" id="SSF51126">
    <property type="entry name" value="Pectin lyase-like"/>
    <property type="match status" value="1"/>
</dbReference>
<dbReference type="PANTHER" id="PTHR31321">
    <property type="entry name" value="ACYL-COA THIOESTER HYDROLASE YBHC-RELATED"/>
    <property type="match status" value="1"/>
</dbReference>
<dbReference type="EMBL" id="FNUL01000003">
    <property type="protein sequence ID" value="SEF52363.1"/>
    <property type="molecule type" value="Genomic_DNA"/>
</dbReference>